<keyword evidence="1" id="KW-0812">Transmembrane</keyword>
<dbReference type="AlphaFoldDB" id="A0A0U5EPH0"/>
<dbReference type="PANTHER" id="PTHR35580:SF1">
    <property type="entry name" value="PHYTASE-LIKE DOMAIN-CONTAINING PROTEIN"/>
    <property type="match status" value="1"/>
</dbReference>
<evidence type="ECO:0000259" key="2">
    <source>
        <dbReference type="SMART" id="SM00429"/>
    </source>
</evidence>
<keyword evidence="1" id="KW-0472">Membrane</keyword>
<dbReference type="Proteomes" id="UP000069902">
    <property type="component" value="Chromosome cPNK"/>
</dbReference>
<evidence type="ECO:0000313" key="3">
    <source>
        <dbReference type="EMBL" id="CUI15745.1"/>
    </source>
</evidence>
<dbReference type="InterPro" id="IPR010620">
    <property type="entry name" value="SBBP_repeat"/>
</dbReference>
<keyword evidence="1" id="KW-1133">Transmembrane helix</keyword>
<dbReference type="Pfam" id="PF06739">
    <property type="entry name" value="SBBP"/>
    <property type="match status" value="7"/>
</dbReference>
<gene>
    <name evidence="3" type="ORF">PNK_0107</name>
</gene>
<keyword evidence="4" id="KW-1185">Reference proteome</keyword>
<name>A0A0U5EPH0_9BACT</name>
<dbReference type="SMART" id="SM00429">
    <property type="entry name" value="IPT"/>
    <property type="match status" value="1"/>
</dbReference>
<dbReference type="Pfam" id="PF25778">
    <property type="entry name" value="DUF7948"/>
    <property type="match status" value="1"/>
</dbReference>
<dbReference type="Gene3D" id="2.60.40.10">
    <property type="entry name" value="Immunoglobulins"/>
    <property type="match status" value="3"/>
</dbReference>
<feature type="domain" description="IPT/TIG" evidence="2">
    <location>
        <begin position="708"/>
        <end position="790"/>
    </location>
</feature>
<evidence type="ECO:0000313" key="4">
    <source>
        <dbReference type="Proteomes" id="UP000069902"/>
    </source>
</evidence>
<evidence type="ECO:0000256" key="1">
    <source>
        <dbReference type="SAM" id="Phobius"/>
    </source>
</evidence>
<dbReference type="EMBL" id="LN879502">
    <property type="protein sequence ID" value="CUI15745.1"/>
    <property type="molecule type" value="Genomic_DNA"/>
</dbReference>
<dbReference type="InterPro" id="IPR032109">
    <property type="entry name" value="Big_3_5"/>
</dbReference>
<dbReference type="Pfam" id="PF16640">
    <property type="entry name" value="Big_3_5"/>
    <property type="match status" value="1"/>
</dbReference>
<dbReference type="InParanoid" id="A0A0U5EPH0"/>
<dbReference type="InterPro" id="IPR002909">
    <property type="entry name" value="IPT_dom"/>
</dbReference>
<dbReference type="InterPro" id="IPR052918">
    <property type="entry name" value="Motility_Chemotaxis_Reg"/>
</dbReference>
<dbReference type="SUPFAM" id="SSF63829">
    <property type="entry name" value="Calcium-dependent phosphotriesterase"/>
    <property type="match status" value="2"/>
</dbReference>
<dbReference type="InterPro" id="IPR013783">
    <property type="entry name" value="Ig-like_fold"/>
</dbReference>
<dbReference type="Pfam" id="PF01833">
    <property type="entry name" value="TIG"/>
    <property type="match status" value="1"/>
</dbReference>
<dbReference type="PATRIC" id="fig|389348.3.peg.126"/>
<feature type="transmembrane region" description="Helical" evidence="1">
    <location>
        <begin position="12"/>
        <end position="32"/>
    </location>
</feature>
<dbReference type="RefSeq" id="WP_059059614.1">
    <property type="nucleotide sequence ID" value="NZ_LN879502.1"/>
</dbReference>
<sequence length="980" mass="102523">MSHKLFRQNLLRIGIPAAVFSVLLLMAVSFYVHRSLPLKQEASDLSKNATSQFFKLPIQFEYNDGQTAAMVRYLTRGPGYTFYFTPQEVVMVLKNGQQSDLSPAVLKMRFVDANSNPTIKGIDELRSKSHYFIGNDKNHWRSNIPNYRKVAYQDLYPGIDAIFYGNLDQLEYDICVAPGTNPSLARFSLEGAEELAIADDGSLRIRLRDNQELRMQKPFVYQLISGEKVSIEAQFSLLAKNEVGFKIGNYDEGQDLVIDPVLVYSTYLGGSGADTGIGIAVDDSRNMYVTGQTSSTNFPLMNAFQATFGGATDAFITKFDETGTTLIYSTYLGGTANDGGAAIAVDGAGNAYITGNTSSSNFPVLNAFQPALAGVEDAFVAKLDASGALVYSTYLGGALSDRGNGIIVDSSGNAYVTGQTSSIDFPVLNPFQAALAGGSDAFLTKFDSTGSALVYSTYLGGTANDVGNAVTVDRSGNAYVTGQTASTNFPVLNAFQAAALGGGNDAFLTKFDPTGSALVYSTYLGGTGNDTGNAISLDSSANVYLAGTTNSTNFPVVNAFQPAVAGSSDAFVTKFNAAGSALIYSTYIGGSGIDTGTGIAVDQDGSAYVTGLTFSANFPTQKPFQAALQGSRDSFVTKFTVDGSSLVFSTYFGGTGVGSAGGIAIDSAGNTYITGGTNATDLPVTTDAFQPANAGGIDTFVAKFAIGTPVVLSISPRFGPESGGTAVVITGVNFANTTAVDFGGIPAAFVIDSDTQITAISPPGTGTVPVTLTGVGGTSAPSVAGQFSYQAVTATNLFVVPNPAAFGEAVTLTAVITPPSVVGTVSFFDGTTLLGTVSLSGGTATLTVSSFSIGSHSLTAVYSGASNFEDSVSLPVILTVNSSIAPPSHLRGKQEANRFLSQTEFANHLTWDAPSQGLPPASYKIYRDASLKHAIATISSDERLEFVDRNRRKNKTYTYYVVSIDQFGNRSTPAVVRVKG</sequence>
<organism evidence="3 4">
    <name type="scientific">Candidatus Protochlamydia naegleriophila</name>
    <dbReference type="NCBI Taxonomy" id="389348"/>
    <lineage>
        <taxon>Bacteria</taxon>
        <taxon>Pseudomonadati</taxon>
        <taxon>Chlamydiota</taxon>
        <taxon>Chlamydiia</taxon>
        <taxon>Parachlamydiales</taxon>
        <taxon>Parachlamydiaceae</taxon>
        <taxon>Candidatus Protochlamydia</taxon>
    </lineage>
</organism>
<protein>
    <submittedName>
        <fullName evidence="3">Putative secreted protein</fullName>
    </submittedName>
</protein>
<dbReference type="InterPro" id="IPR057708">
    <property type="entry name" value="DUF7948"/>
</dbReference>
<dbReference type="STRING" id="389348.PNK_0107"/>
<accession>A0A0U5EPH0</accession>
<proteinExistence type="predicted"/>
<dbReference type="KEGG" id="pnl:PNK_0107"/>
<reference evidence="4" key="1">
    <citation type="submission" date="2015-09" db="EMBL/GenBank/DDBJ databases">
        <authorList>
            <person name="Bertelli C."/>
        </authorList>
    </citation>
    <scope>NUCLEOTIDE SEQUENCE [LARGE SCALE GENOMIC DNA]</scope>
    <source>
        <strain evidence="4">KNic</strain>
    </source>
</reference>
<dbReference type="CDD" id="cd00603">
    <property type="entry name" value="IPT_PCSR"/>
    <property type="match status" value="1"/>
</dbReference>
<dbReference type="SUPFAM" id="SSF81296">
    <property type="entry name" value="E set domains"/>
    <property type="match status" value="1"/>
</dbReference>
<dbReference type="PANTHER" id="PTHR35580">
    <property type="entry name" value="CELL SURFACE GLYCOPROTEIN (S-LAYER PROTEIN)-LIKE PROTEIN"/>
    <property type="match status" value="1"/>
</dbReference>
<dbReference type="InterPro" id="IPR014756">
    <property type="entry name" value="Ig_E-set"/>
</dbReference>